<gene>
    <name evidence="2" type="ORF">GCM10009802_36380</name>
</gene>
<proteinExistence type="predicted"/>
<dbReference type="Proteomes" id="UP001500443">
    <property type="component" value="Unassembled WGS sequence"/>
</dbReference>
<evidence type="ECO:0000313" key="2">
    <source>
        <dbReference type="EMBL" id="GAA2128831.1"/>
    </source>
</evidence>
<name>A0ABP5K8H1_9ACTN</name>
<feature type="region of interest" description="Disordered" evidence="1">
    <location>
        <begin position="43"/>
        <end position="62"/>
    </location>
</feature>
<comment type="caution">
    <text evidence="2">The sequence shown here is derived from an EMBL/GenBank/DDBJ whole genome shotgun (WGS) entry which is preliminary data.</text>
</comment>
<accession>A0ABP5K8H1</accession>
<sequence length="192" mass="20141">MTTSAMPDASDASITARALAARGGDPDALDHVVRALHRDVRRGVVQPAHRRGAGPVDAGPHGAHRAVAQQRRLGVRQADQLRQHERLPPLGRQRGQQLGEGHRLVGSRQAARLGPLRRGLPVVRVGQPRAGGGPAPAAPARPPSPPGDPVAGRRHCPASPVCAMPRTICRWKIAKTTSSGSPPMTTDAIICA</sequence>
<dbReference type="EMBL" id="BAAAPF010000118">
    <property type="protein sequence ID" value="GAA2128831.1"/>
    <property type="molecule type" value="Genomic_DNA"/>
</dbReference>
<feature type="compositionally biased region" description="Low complexity" evidence="1">
    <location>
        <begin position="88"/>
        <end position="99"/>
    </location>
</feature>
<feature type="region of interest" description="Disordered" evidence="1">
    <location>
        <begin position="79"/>
        <end position="104"/>
    </location>
</feature>
<evidence type="ECO:0000256" key="1">
    <source>
        <dbReference type="SAM" id="MobiDB-lite"/>
    </source>
</evidence>
<protein>
    <submittedName>
        <fullName evidence="2">Uncharacterized protein</fullName>
    </submittedName>
</protein>
<organism evidence="2 3">
    <name type="scientific">Streptomyces synnematoformans</name>
    <dbReference type="NCBI Taxonomy" id="415721"/>
    <lineage>
        <taxon>Bacteria</taxon>
        <taxon>Bacillati</taxon>
        <taxon>Actinomycetota</taxon>
        <taxon>Actinomycetes</taxon>
        <taxon>Kitasatosporales</taxon>
        <taxon>Streptomycetaceae</taxon>
        <taxon>Streptomyces</taxon>
    </lineage>
</organism>
<feature type="compositionally biased region" description="Pro residues" evidence="1">
    <location>
        <begin position="136"/>
        <end position="148"/>
    </location>
</feature>
<evidence type="ECO:0000313" key="3">
    <source>
        <dbReference type="Proteomes" id="UP001500443"/>
    </source>
</evidence>
<feature type="region of interest" description="Disordered" evidence="1">
    <location>
        <begin position="126"/>
        <end position="154"/>
    </location>
</feature>
<keyword evidence="3" id="KW-1185">Reference proteome</keyword>
<reference evidence="3" key="1">
    <citation type="journal article" date="2019" name="Int. J. Syst. Evol. Microbiol.">
        <title>The Global Catalogue of Microorganisms (GCM) 10K type strain sequencing project: providing services to taxonomists for standard genome sequencing and annotation.</title>
        <authorList>
            <consortium name="The Broad Institute Genomics Platform"/>
            <consortium name="The Broad Institute Genome Sequencing Center for Infectious Disease"/>
            <person name="Wu L."/>
            <person name="Ma J."/>
        </authorList>
    </citation>
    <scope>NUCLEOTIDE SEQUENCE [LARGE SCALE GENOMIC DNA]</scope>
    <source>
        <strain evidence="3">JCM 15481</strain>
    </source>
</reference>